<keyword evidence="5" id="KW-0406">Ion transport</keyword>
<protein>
    <submittedName>
        <fullName evidence="13">H(+)/Cl(-) exchange transporter ClcA</fullName>
    </submittedName>
</protein>
<keyword evidence="3 11" id="KW-0812">Transmembrane</keyword>
<accession>A0A0S2I255</accession>
<dbReference type="Proteomes" id="UP000064893">
    <property type="component" value="Chromosome"/>
</dbReference>
<dbReference type="AlphaFoldDB" id="A0A0S2I255"/>
<dbReference type="PRINTS" id="PR00762">
    <property type="entry name" value="CLCHANNEL"/>
</dbReference>
<evidence type="ECO:0000256" key="7">
    <source>
        <dbReference type="ARBA" id="ARBA00023173"/>
    </source>
</evidence>
<feature type="transmembrane region" description="Helical" evidence="11">
    <location>
        <begin position="372"/>
        <end position="396"/>
    </location>
</feature>
<dbReference type="PANTHER" id="PTHR43427:SF6">
    <property type="entry name" value="CHLORIDE CHANNEL PROTEIN CLC-E"/>
    <property type="match status" value="1"/>
</dbReference>
<dbReference type="Pfam" id="PF00571">
    <property type="entry name" value="CBS"/>
    <property type="match status" value="2"/>
</dbReference>
<dbReference type="SUPFAM" id="SSF54631">
    <property type="entry name" value="CBS-domain pair"/>
    <property type="match status" value="1"/>
</dbReference>
<evidence type="ECO:0000256" key="11">
    <source>
        <dbReference type="SAM" id="Phobius"/>
    </source>
</evidence>
<comment type="subcellular location">
    <subcellularLocation>
        <location evidence="1">Membrane</location>
        <topology evidence="1">Multi-pass membrane protein</topology>
    </subcellularLocation>
</comment>
<evidence type="ECO:0000256" key="5">
    <source>
        <dbReference type="ARBA" id="ARBA00023065"/>
    </source>
</evidence>
<keyword evidence="8" id="KW-0868">Chloride</keyword>
<keyword evidence="10" id="KW-0129">CBS domain</keyword>
<feature type="transmembrane region" description="Helical" evidence="11">
    <location>
        <begin position="148"/>
        <end position="174"/>
    </location>
</feature>
<feature type="domain" description="CBS" evidence="12">
    <location>
        <begin position="522"/>
        <end position="578"/>
    </location>
</feature>
<keyword evidence="6 11" id="KW-0472">Membrane</keyword>
<dbReference type="CDD" id="cd00400">
    <property type="entry name" value="Voltage_gated_ClC"/>
    <property type="match status" value="1"/>
</dbReference>
<sequence length="581" mass="64305">MVWRSANVSDRQYVNFLSVIIGIMVGFAAVIIKNSVHLIQDLLTAEFAVDLHNYMYFAYPAIGILLAILFARYLIRRNVGHGIPTILYAISRDNGYIARHNTFSSIVTSALTVGFGGSVGLEGPTVATGSAWGSTIARATRLNRRQTLLLLACAGAGAMSAIFKAPIAATVFVLEVLMIDLTMASIVPLLFASSAAALTSYFFLGQDVLYPFEVVHKFVMNQTPYYIGIGIIAGFSSVYFARMYKYLQGQFDRVKSSFKRWIAGASILGVLIFLFPSLYGEGYEAINQALQGNHEYLFNNSVFYDLRTETWAVIGLFLLVMFFKAIATSATFGAGGIGGIFAPTLFMGANTGLLYAKVINLTGLENIPESNFALVGMAGLIAGVLHAPLTAIFLIAETTGGYGLIMPLMIVAATSYAVVRIFERYSVYTYQLARRGDLFTHNKDQVVLSMMSVRNLIETDFRTIDPDATLGDLVKKVAESKRNIIPVIEDGGKLHGIVFINDIRHIMFRRELYDKIYVRELMFMPAPIVDPDESMDEVAKKFNQSSHYNLPVVRNGKYYGFVSRANVFSSYRRMLKDFSEE</sequence>
<dbReference type="STRING" id="1307839.L21SP5_02696"/>
<evidence type="ECO:0000313" key="14">
    <source>
        <dbReference type="Proteomes" id="UP000064893"/>
    </source>
</evidence>
<evidence type="ECO:0000256" key="6">
    <source>
        <dbReference type="ARBA" id="ARBA00023136"/>
    </source>
</evidence>
<evidence type="ECO:0000256" key="2">
    <source>
        <dbReference type="ARBA" id="ARBA00022448"/>
    </source>
</evidence>
<dbReference type="KEGG" id="blq:L21SP5_02696"/>
<reference evidence="13 14" key="1">
    <citation type="submission" date="2015-11" db="EMBL/GenBank/DDBJ databases">
        <title>Description and complete genome sequence of a novel strain predominating in hypersaline microbial mats and representing a new family of the Bacteriodetes phylum.</title>
        <authorList>
            <person name="Spring S."/>
            <person name="Bunk B."/>
            <person name="Sproer C."/>
            <person name="Klenk H.-P."/>
        </authorList>
    </citation>
    <scope>NUCLEOTIDE SEQUENCE [LARGE SCALE GENOMIC DNA]</scope>
    <source>
        <strain evidence="13 14">L21-Spi-D4</strain>
    </source>
</reference>
<keyword evidence="4 11" id="KW-1133">Transmembrane helix</keyword>
<keyword evidence="2" id="KW-0813">Transport</keyword>
<evidence type="ECO:0000256" key="10">
    <source>
        <dbReference type="PROSITE-ProRule" id="PRU00703"/>
    </source>
</evidence>
<dbReference type="Gene3D" id="3.10.580.10">
    <property type="entry name" value="CBS-domain"/>
    <property type="match status" value="1"/>
</dbReference>
<dbReference type="Gene3D" id="1.10.3080.10">
    <property type="entry name" value="Clc chloride channel"/>
    <property type="match status" value="1"/>
</dbReference>
<keyword evidence="14" id="KW-1185">Reference proteome</keyword>
<evidence type="ECO:0000259" key="12">
    <source>
        <dbReference type="PROSITE" id="PS51371"/>
    </source>
</evidence>
<evidence type="ECO:0000256" key="4">
    <source>
        <dbReference type="ARBA" id="ARBA00022989"/>
    </source>
</evidence>
<dbReference type="InterPro" id="IPR046342">
    <property type="entry name" value="CBS_dom_sf"/>
</dbReference>
<name>A0A0S2I255_9BACT</name>
<feature type="transmembrane region" description="Helical" evidence="11">
    <location>
        <begin position="225"/>
        <end position="241"/>
    </location>
</feature>
<gene>
    <name evidence="13" type="primary">clcA_2</name>
    <name evidence="13" type="ORF">L21SP5_02696</name>
</gene>
<feature type="transmembrane region" description="Helical" evidence="11">
    <location>
        <begin position="402"/>
        <end position="422"/>
    </location>
</feature>
<dbReference type="GO" id="GO:0034707">
    <property type="term" value="C:chloride channel complex"/>
    <property type="evidence" value="ECO:0007669"/>
    <property type="project" value="UniProtKB-KW"/>
</dbReference>
<dbReference type="PROSITE" id="PS51371">
    <property type="entry name" value="CBS"/>
    <property type="match status" value="2"/>
</dbReference>
<feature type="transmembrane region" description="Helical" evidence="11">
    <location>
        <begin position="186"/>
        <end position="204"/>
    </location>
</feature>
<feature type="transmembrane region" description="Helical" evidence="11">
    <location>
        <begin position="12"/>
        <end position="36"/>
    </location>
</feature>
<evidence type="ECO:0000256" key="8">
    <source>
        <dbReference type="ARBA" id="ARBA00023214"/>
    </source>
</evidence>
<organism evidence="13 14">
    <name type="scientific">Salinivirga cyanobacteriivorans</name>
    <dbReference type="NCBI Taxonomy" id="1307839"/>
    <lineage>
        <taxon>Bacteria</taxon>
        <taxon>Pseudomonadati</taxon>
        <taxon>Bacteroidota</taxon>
        <taxon>Bacteroidia</taxon>
        <taxon>Bacteroidales</taxon>
        <taxon>Salinivirgaceae</taxon>
        <taxon>Salinivirga</taxon>
    </lineage>
</organism>
<dbReference type="InterPro" id="IPR050368">
    <property type="entry name" value="ClC-type_chloride_channel"/>
</dbReference>
<feature type="transmembrane region" description="Helical" evidence="11">
    <location>
        <begin position="311"/>
        <end position="334"/>
    </location>
</feature>
<keyword evidence="7" id="KW-0869">Chloride channel</keyword>
<feature type="transmembrane region" description="Helical" evidence="11">
    <location>
        <begin position="56"/>
        <end position="75"/>
    </location>
</feature>
<dbReference type="SMART" id="SM00116">
    <property type="entry name" value="CBS"/>
    <property type="match status" value="2"/>
</dbReference>
<dbReference type="EMBL" id="CP013118">
    <property type="protein sequence ID" value="ALO16319.1"/>
    <property type="molecule type" value="Genomic_DNA"/>
</dbReference>
<dbReference type="Pfam" id="PF00654">
    <property type="entry name" value="Voltage_CLC"/>
    <property type="match status" value="1"/>
</dbReference>
<keyword evidence="9" id="KW-0407">Ion channel</keyword>
<evidence type="ECO:0000256" key="9">
    <source>
        <dbReference type="ARBA" id="ARBA00023303"/>
    </source>
</evidence>
<feature type="transmembrane region" description="Helical" evidence="11">
    <location>
        <begin position="261"/>
        <end position="279"/>
    </location>
</feature>
<dbReference type="InterPro" id="IPR000644">
    <property type="entry name" value="CBS_dom"/>
</dbReference>
<dbReference type="SUPFAM" id="SSF81340">
    <property type="entry name" value="Clc chloride channel"/>
    <property type="match status" value="1"/>
</dbReference>
<dbReference type="InterPro" id="IPR001807">
    <property type="entry name" value="ClC"/>
</dbReference>
<feature type="domain" description="CBS" evidence="12">
    <location>
        <begin position="457"/>
        <end position="515"/>
    </location>
</feature>
<feature type="transmembrane region" description="Helical" evidence="11">
    <location>
        <begin position="340"/>
        <end position="360"/>
    </location>
</feature>
<evidence type="ECO:0000256" key="1">
    <source>
        <dbReference type="ARBA" id="ARBA00004141"/>
    </source>
</evidence>
<dbReference type="GO" id="GO:0005254">
    <property type="term" value="F:chloride channel activity"/>
    <property type="evidence" value="ECO:0007669"/>
    <property type="project" value="UniProtKB-KW"/>
</dbReference>
<dbReference type="PATRIC" id="fig|1307839.3.peg.2832"/>
<evidence type="ECO:0000256" key="3">
    <source>
        <dbReference type="ARBA" id="ARBA00022692"/>
    </source>
</evidence>
<proteinExistence type="predicted"/>
<evidence type="ECO:0000313" key="13">
    <source>
        <dbReference type="EMBL" id="ALO16319.1"/>
    </source>
</evidence>
<dbReference type="InterPro" id="IPR014743">
    <property type="entry name" value="Cl-channel_core"/>
</dbReference>
<dbReference type="PANTHER" id="PTHR43427">
    <property type="entry name" value="CHLORIDE CHANNEL PROTEIN CLC-E"/>
    <property type="match status" value="1"/>
</dbReference>